<dbReference type="GO" id="GO:0015871">
    <property type="term" value="P:choline transport"/>
    <property type="evidence" value="ECO:0007669"/>
    <property type="project" value="InterPro"/>
</dbReference>
<dbReference type="GO" id="GO:0022857">
    <property type="term" value="F:transmembrane transporter activity"/>
    <property type="evidence" value="ECO:0007669"/>
    <property type="project" value="InterPro"/>
</dbReference>
<evidence type="ECO:0000256" key="1">
    <source>
        <dbReference type="SAM" id="SignalP"/>
    </source>
</evidence>
<dbReference type="GO" id="GO:0042597">
    <property type="term" value="C:periplasmic space"/>
    <property type="evidence" value="ECO:0007669"/>
    <property type="project" value="InterPro"/>
</dbReference>
<dbReference type="InterPro" id="IPR007210">
    <property type="entry name" value="ABC_Gly_betaine_transp_sub-bd"/>
</dbReference>
<dbReference type="RefSeq" id="WP_085091668.1">
    <property type="nucleotide sequence ID" value="NZ_FXAK01000009.1"/>
</dbReference>
<evidence type="ECO:0000259" key="2">
    <source>
        <dbReference type="Pfam" id="PF04069"/>
    </source>
</evidence>
<dbReference type="AlphaFoldDB" id="A0A1X7HPD3"/>
<dbReference type="Pfam" id="PF04069">
    <property type="entry name" value="OpuAC"/>
    <property type="match status" value="1"/>
</dbReference>
<evidence type="ECO:0000313" key="3">
    <source>
        <dbReference type="EMBL" id="SMF89908.1"/>
    </source>
</evidence>
<gene>
    <name evidence="3" type="ORF">SAMN02982917_6893</name>
</gene>
<dbReference type="Proteomes" id="UP000192936">
    <property type="component" value="Unassembled WGS sequence"/>
</dbReference>
<keyword evidence="1" id="KW-0732">Signal</keyword>
<feature type="signal peptide" evidence="1">
    <location>
        <begin position="1"/>
        <end position="21"/>
    </location>
</feature>
<dbReference type="NCBIfam" id="TIGR03414">
    <property type="entry name" value="ABC_choline_bnd"/>
    <property type="match status" value="1"/>
</dbReference>
<sequence>MRFLKHVGLSALVGLSLSGVALWPAAGAAAEPTQCQTVRMSDPGWTDITATTTTASLILKAMGYKPAVQSLSVAIGFEGLKSGNLDVFLGNWMPAQEQATQKLIASGSIEVLAVNLEGAAVTLAVSGNAAEAGVKSFADLEKYGDKFNRTIFGIEPGASANAKIKTMIDKNAYGLGSWKLVESSEAAMLASVERATRRNEWAVFLGWAPHPMNIKLSMAFLDGGEEYFGPNRGSATVRTLSRRHFAQDCANLATLFRQMIFTVSMESELMVSILNDKMTPEAAVTTWLKAHPATLDSWLANVTTTAGKPALPAVKGALGIGS</sequence>
<dbReference type="STRING" id="286727.SAMN02982917_6893"/>
<dbReference type="OrthoDB" id="9787902at2"/>
<dbReference type="GO" id="GO:0033265">
    <property type="term" value="F:choline binding"/>
    <property type="evidence" value="ECO:0007669"/>
    <property type="project" value="InterPro"/>
</dbReference>
<dbReference type="SUPFAM" id="SSF53850">
    <property type="entry name" value="Periplasmic binding protein-like II"/>
    <property type="match status" value="1"/>
</dbReference>
<name>A0A1X7HPD3_9PROT</name>
<dbReference type="GO" id="GO:0043190">
    <property type="term" value="C:ATP-binding cassette (ABC) transporter complex"/>
    <property type="evidence" value="ECO:0007669"/>
    <property type="project" value="InterPro"/>
</dbReference>
<dbReference type="Gene3D" id="3.40.190.10">
    <property type="entry name" value="Periplasmic binding protein-like II"/>
    <property type="match status" value="1"/>
</dbReference>
<dbReference type="InterPro" id="IPR017783">
    <property type="entry name" value="ABC_choline_sub-bd"/>
</dbReference>
<proteinExistence type="predicted"/>
<dbReference type="Gene3D" id="3.40.190.100">
    <property type="entry name" value="Glycine betaine-binding periplasmic protein, domain 2"/>
    <property type="match status" value="1"/>
</dbReference>
<dbReference type="CDD" id="cd13640">
    <property type="entry name" value="PBP2_ChoX"/>
    <property type="match status" value="1"/>
</dbReference>
<reference evidence="3 4" key="1">
    <citation type="submission" date="2017-04" db="EMBL/GenBank/DDBJ databases">
        <authorList>
            <person name="Afonso C.L."/>
            <person name="Miller P.J."/>
            <person name="Scott M.A."/>
            <person name="Spackman E."/>
            <person name="Goraichik I."/>
            <person name="Dimitrov K.M."/>
            <person name="Suarez D.L."/>
            <person name="Swayne D.E."/>
        </authorList>
    </citation>
    <scope>NUCLEOTIDE SEQUENCE [LARGE SCALE GENOMIC DNA]</scope>
    <source>
        <strain evidence="3 4">A2P</strain>
    </source>
</reference>
<accession>A0A1X7HPD3</accession>
<organism evidence="3 4">
    <name type="scientific">Azospirillum oryzae</name>
    <dbReference type="NCBI Taxonomy" id="286727"/>
    <lineage>
        <taxon>Bacteria</taxon>
        <taxon>Pseudomonadati</taxon>
        <taxon>Pseudomonadota</taxon>
        <taxon>Alphaproteobacteria</taxon>
        <taxon>Rhodospirillales</taxon>
        <taxon>Azospirillaceae</taxon>
        <taxon>Azospirillum</taxon>
    </lineage>
</organism>
<protein>
    <submittedName>
        <fullName evidence="3">Glycine betaine/proline transport system substrate-binding protein</fullName>
    </submittedName>
</protein>
<dbReference type="EMBL" id="FXAK01000009">
    <property type="protein sequence ID" value="SMF89908.1"/>
    <property type="molecule type" value="Genomic_DNA"/>
</dbReference>
<evidence type="ECO:0000313" key="4">
    <source>
        <dbReference type="Proteomes" id="UP000192936"/>
    </source>
</evidence>
<feature type="domain" description="ABC-type glycine betaine transport system substrate-binding" evidence="2">
    <location>
        <begin position="37"/>
        <end position="289"/>
    </location>
</feature>
<feature type="chain" id="PRO_5012168647" evidence="1">
    <location>
        <begin position="22"/>
        <end position="322"/>
    </location>
</feature>